<dbReference type="AlphaFoldDB" id="A0A3P8SCR2"/>
<dbReference type="GeneTree" id="ENSGT01030000235048"/>
<dbReference type="STRING" id="161767.ENSAPEP00000010061"/>
<evidence type="ECO:0000256" key="1">
    <source>
        <dbReference type="SAM" id="MobiDB-lite"/>
    </source>
</evidence>
<dbReference type="OMA" id="MISIQEN"/>
<keyword evidence="3" id="KW-1185">Reference proteome</keyword>
<name>A0A3P8SCR2_AMPPE</name>
<sequence length="103" mass="10864">MAAVGHVHGDQQGRSGDQDELERPEADVGDGEEVVVADAVAARLLGIAGEARLLVAPNTLSSNHQDQDAENEQDREPDAADASGVNVYEMISIQENVVLCTVL</sequence>
<evidence type="ECO:0000313" key="2">
    <source>
        <dbReference type="Ensembl" id="ENSAPEP00000010061.1"/>
    </source>
</evidence>
<accession>A0A3P8SCR2</accession>
<proteinExistence type="predicted"/>
<reference evidence="2" key="3">
    <citation type="submission" date="2025-09" db="UniProtKB">
        <authorList>
            <consortium name="Ensembl"/>
        </authorList>
    </citation>
    <scope>IDENTIFICATION</scope>
</reference>
<protein>
    <submittedName>
        <fullName evidence="2">Uncharacterized protein</fullName>
    </submittedName>
</protein>
<dbReference type="Proteomes" id="UP000265080">
    <property type="component" value="Chromosome 15"/>
</dbReference>
<dbReference type="Ensembl" id="ENSAPET00000010335.1">
    <property type="protein sequence ID" value="ENSAPEP00000010061.1"/>
    <property type="gene ID" value="ENSAPEG00000007225.1"/>
</dbReference>
<organism evidence="2 3">
    <name type="scientific">Amphiprion percula</name>
    <name type="common">Orange clownfish</name>
    <name type="synonym">Lutjanus percula</name>
    <dbReference type="NCBI Taxonomy" id="161767"/>
    <lineage>
        <taxon>Eukaryota</taxon>
        <taxon>Metazoa</taxon>
        <taxon>Chordata</taxon>
        <taxon>Craniata</taxon>
        <taxon>Vertebrata</taxon>
        <taxon>Euteleostomi</taxon>
        <taxon>Actinopterygii</taxon>
        <taxon>Neopterygii</taxon>
        <taxon>Teleostei</taxon>
        <taxon>Neoteleostei</taxon>
        <taxon>Acanthomorphata</taxon>
        <taxon>Ovalentaria</taxon>
        <taxon>Pomacentridae</taxon>
        <taxon>Amphiprion</taxon>
    </lineage>
</organism>
<evidence type="ECO:0000313" key="3">
    <source>
        <dbReference type="Proteomes" id="UP000265080"/>
    </source>
</evidence>
<feature type="region of interest" description="Disordered" evidence="1">
    <location>
        <begin position="58"/>
        <end position="83"/>
    </location>
</feature>
<reference evidence="2" key="2">
    <citation type="submission" date="2025-08" db="UniProtKB">
        <authorList>
            <consortium name="Ensembl"/>
        </authorList>
    </citation>
    <scope>IDENTIFICATION</scope>
</reference>
<feature type="region of interest" description="Disordered" evidence="1">
    <location>
        <begin position="1"/>
        <end position="32"/>
    </location>
</feature>
<reference evidence="2 3" key="1">
    <citation type="submission" date="2018-03" db="EMBL/GenBank/DDBJ databases">
        <title>Finding Nemo's genes: A chromosome-scale reference assembly of the genome of the orange clownfish Amphiprion percula.</title>
        <authorList>
            <person name="Lehmann R."/>
        </authorList>
    </citation>
    <scope>NUCLEOTIDE SEQUENCE</scope>
</reference>